<evidence type="ECO:0000313" key="2">
    <source>
        <dbReference type="Proteomes" id="UP001219934"/>
    </source>
</evidence>
<organism evidence="1 2">
    <name type="scientific">Pogonophryne albipinna</name>
    <dbReference type="NCBI Taxonomy" id="1090488"/>
    <lineage>
        <taxon>Eukaryota</taxon>
        <taxon>Metazoa</taxon>
        <taxon>Chordata</taxon>
        <taxon>Craniata</taxon>
        <taxon>Vertebrata</taxon>
        <taxon>Euteleostomi</taxon>
        <taxon>Actinopterygii</taxon>
        <taxon>Neopterygii</taxon>
        <taxon>Teleostei</taxon>
        <taxon>Neoteleostei</taxon>
        <taxon>Acanthomorphata</taxon>
        <taxon>Eupercaria</taxon>
        <taxon>Perciformes</taxon>
        <taxon>Notothenioidei</taxon>
        <taxon>Pogonophryne</taxon>
    </lineage>
</organism>
<protein>
    <submittedName>
        <fullName evidence="1">Uncharacterized protein</fullName>
    </submittedName>
</protein>
<dbReference type="EMBL" id="JAPTMU010000011">
    <property type="protein sequence ID" value="KAJ4935220.1"/>
    <property type="molecule type" value="Genomic_DNA"/>
</dbReference>
<evidence type="ECO:0000313" key="1">
    <source>
        <dbReference type="EMBL" id="KAJ4935220.1"/>
    </source>
</evidence>
<reference evidence="1" key="1">
    <citation type="submission" date="2022-11" db="EMBL/GenBank/DDBJ databases">
        <title>Chromosome-level genome of Pogonophryne albipinna.</title>
        <authorList>
            <person name="Jo E."/>
        </authorList>
    </citation>
    <scope>NUCLEOTIDE SEQUENCE</scope>
    <source>
        <strain evidence="1">SGF0006</strain>
        <tissue evidence="1">Muscle</tissue>
    </source>
</reference>
<dbReference type="AlphaFoldDB" id="A0AAD6B2U7"/>
<name>A0AAD6B2U7_9TELE</name>
<accession>A0AAD6B2U7</accession>
<proteinExistence type="predicted"/>
<comment type="caution">
    <text evidence="1">The sequence shown here is derived from an EMBL/GenBank/DDBJ whole genome shotgun (WGS) entry which is preliminary data.</text>
</comment>
<dbReference type="Proteomes" id="UP001219934">
    <property type="component" value="Unassembled WGS sequence"/>
</dbReference>
<sequence>MSRARTSSGTLHSWARQADEFSGEAGGMLGATSDVVCTISLLKCDWEERQIAAEDERIFEEFHIAPC</sequence>
<keyword evidence="2" id="KW-1185">Reference proteome</keyword>
<gene>
    <name evidence="1" type="ORF">JOQ06_016756</name>
</gene>